<dbReference type="KEGG" id="vg:16207402"/>
<accession>R4JF68</accession>
<proteinExistence type="predicted"/>
<dbReference type="RefSeq" id="YP_008051074.1">
    <property type="nucleotide sequence ID" value="NC_021300.1"/>
</dbReference>
<protein>
    <submittedName>
        <fullName evidence="1">Uncharacterized protein</fullName>
    </submittedName>
</protein>
<organism evidence="1 2">
    <name type="scientific">Pseudoalteromonas phage RIO-1</name>
    <dbReference type="NCBI Taxonomy" id="1316739"/>
    <lineage>
        <taxon>Viruses</taxon>
        <taxon>Duplodnaviria</taxon>
        <taxon>Heunggongvirae</taxon>
        <taxon>Uroviricota</taxon>
        <taxon>Caudoviricetes</taxon>
        <taxon>Zobellviridae</taxon>
        <taxon>Melvirus</taxon>
        <taxon>Melvirus orientalis</taxon>
    </lineage>
</organism>
<keyword evidence="2" id="KW-1185">Reference proteome</keyword>
<dbReference type="Proteomes" id="UP000013564">
    <property type="component" value="Segment"/>
</dbReference>
<gene>
    <name evidence="1" type="ORF">RIO-1_4</name>
</gene>
<dbReference type="OrthoDB" id="41625at10239"/>
<evidence type="ECO:0000313" key="1">
    <source>
        <dbReference type="EMBL" id="AGK87018.1"/>
    </source>
</evidence>
<dbReference type="GeneID" id="16207402"/>
<name>R4JF68_9CAUD</name>
<reference evidence="1 2" key="1">
    <citation type="journal article" date="2013" name="J. Virol.">
        <title>Morphology, Physiological Characteristics, and Complete Sequence of Marine Bacteriophage RIO-1 Infecting Pseudoalteromonas marina.</title>
        <authorList>
            <person name="Hardies S.C."/>
            <person name="Hwang Y.J."/>
            <person name="Hwang C.Y."/>
            <person name="Jang G.I."/>
            <person name="Cho B.C."/>
        </authorList>
    </citation>
    <scope>NUCLEOTIDE SEQUENCE [LARGE SCALE GENOMIC DNA]</scope>
</reference>
<dbReference type="EMBL" id="KC751414">
    <property type="protein sequence ID" value="AGK87018.1"/>
    <property type="molecule type" value="Genomic_DNA"/>
</dbReference>
<evidence type="ECO:0000313" key="2">
    <source>
        <dbReference type="Proteomes" id="UP000013564"/>
    </source>
</evidence>
<sequence>MPNNKRKHYDVIIAWANGAEVEAFSSGSGVWVNCPHPNFFEYMQYRIKQRTFTESAWYPVEVNRELGGSRYVAQYVQGSFKFFLGNALASFRPDEFDFIGEVISGDSWGEVCKR</sequence>